<reference evidence="1" key="1">
    <citation type="submission" date="2019-08" db="EMBL/GenBank/DDBJ databases">
        <authorList>
            <person name="Kucharzyk K."/>
            <person name="Murdoch R.W."/>
            <person name="Higgins S."/>
            <person name="Loffler F."/>
        </authorList>
    </citation>
    <scope>NUCLEOTIDE SEQUENCE</scope>
</reference>
<sequence>MSKLQKLYDMIQYSKELNLPLPDEYLQQANELEEEIIKKEILPILSEKIEPVIGQIQRELVLVVDYIPNEPLSVRISRKRNFTASMETIEIVPDPKVEHNVGNIKRNSPTKSAKTNLRVTFRDGTMIENRFAKDTLLEVIQKVGVEKVRAIGIVQCGVPLISNTIDNIYGNAQVDIADGWYLITHSSTGQKRQQIEKISEALNLGLKVEIL</sequence>
<protein>
    <submittedName>
        <fullName evidence="1">Uncharacterized protein</fullName>
    </submittedName>
</protein>
<dbReference type="AlphaFoldDB" id="A0A644VVV9"/>
<comment type="caution">
    <text evidence="1">The sequence shown here is derived from an EMBL/GenBank/DDBJ whole genome shotgun (WGS) entry which is preliminary data.</text>
</comment>
<accession>A0A644VVV9</accession>
<dbReference type="EMBL" id="VSSQ01000430">
    <property type="protein sequence ID" value="MPL94493.1"/>
    <property type="molecule type" value="Genomic_DNA"/>
</dbReference>
<name>A0A644VVV9_9ZZZZ</name>
<evidence type="ECO:0000313" key="1">
    <source>
        <dbReference type="EMBL" id="MPL94493.1"/>
    </source>
</evidence>
<proteinExistence type="predicted"/>
<organism evidence="1">
    <name type="scientific">bioreactor metagenome</name>
    <dbReference type="NCBI Taxonomy" id="1076179"/>
    <lineage>
        <taxon>unclassified sequences</taxon>
        <taxon>metagenomes</taxon>
        <taxon>ecological metagenomes</taxon>
    </lineage>
</organism>
<gene>
    <name evidence="1" type="ORF">SDC9_40647</name>
</gene>